<proteinExistence type="predicted"/>
<keyword evidence="1" id="KW-0812">Transmembrane</keyword>
<reference evidence="2 3" key="1">
    <citation type="submission" date="2021-03" db="EMBL/GenBank/DDBJ databases">
        <authorList>
            <person name="Alqahtani R."/>
            <person name="Behailu E."/>
            <person name="Cappabianca D.W."/>
            <person name="Csanadi-Schwartz K.M."/>
            <person name="Dalal A.S."/>
            <person name="Fahim M.S."/>
            <person name="Franklin J.M."/>
            <person name="Gluckman M.H."/>
            <person name="Levine C.J."/>
            <person name="Martin N."/>
            <person name="Milza N."/>
            <person name="Najmabadi R."/>
            <person name="Newman A.M."/>
            <person name="Pajunar M."/>
            <person name="Qalawee I."/>
            <person name="Rizvi A."/>
            <person name="Samuel A."/>
            <person name="Smith A."/>
            <person name="Swann F.E."/>
            <person name="Sweeney P."/>
            <person name="Torres N.R."/>
            <person name="Ventrone L."/>
            <person name="Ventura L."/>
            <person name="Wroe M."/>
            <person name="Acquaye N.A."/>
            <person name="Agnes T.J."/>
            <person name="Ahmed A."/>
            <person name="Ahmed S."/>
            <person name="Amodu B.A."/>
            <person name="Arefeayne N.F."/>
            <person name="Asamoah-Frimpong E.A."/>
            <person name="Attaran A."/>
            <person name="Barragan J.M."/>
            <person name="Baumgarten L.N."/>
            <person name="Berhane B."/>
            <person name="Beyene A."/>
            <person name="Bhattarai B."/>
            <person name="Biondokin D.V."/>
            <person name="Boone B.K."/>
            <person name="Burney S.Z."/>
            <person name="Cayanan J.T."/>
            <person name="Cesta G."/>
            <person name="Chang J."/>
            <person name="Chavez J."/>
            <person name="Chorbajian C."/>
            <person name="Christian S."/>
            <person name="Corns J.R."/>
            <person name="Corns N.R."/>
            <person name="Cowan J.T."/>
            <person name="Coyne C."/>
            <person name="Dadzie B."/>
            <person name="Datu D.V."/>
            <person name="Deng B.C."/>
            <person name="Der L."/>
            <person name="Dickerson K."/>
            <person name="Dozier E."/>
            <person name="Egbunine A.O."/>
            <person name="Farooq M."/>
            <person name="Fonge A.E."/>
            <person name="Ghomsi-Nono M.P."/>
            <person name="Giampietro H."/>
            <person name="Gunnison R.P."/>
            <person name="Han S.H."/>
            <person name="Hennigan A.J."/>
            <person name="Hong A.N."/>
            <person name="Ijomor E.C."/>
            <person name="Jalali A."/>
            <person name="Jamil T.Z."/>
            <person name="Jenkins C.R."/>
            <person name="Joseph M.A."/>
            <person name="Jowanowitch O.J."/>
            <person name="Kang D."/>
            <person name="Khan A."/>
            <person name="Khan Z.K."/>
            <person name="Kiewe T."/>
            <person name="Kjerulf A.B."/>
            <person name="Kolosey V."/>
            <person name="Kurup M."/>
            <person name="Lee V.H."/>
            <person name="Llontop-Maldonado V."/>
            <person name="Long P."/>
            <person name="Lu N."/>
            <person name="Majekodunmi A."/>
            <person name="Malik H.W."/>
            <person name="Marcellino S.C."/>
            <person name="Martinez L.A."/>
            <person name="Meher F.N."/>
            <person name="Michelin M.A."/>
            <person name="Mitchell K.G."/>
            <person name="Mullens W.J."/>
            <person name="Nwakama C."/>
            <person name="Nwosu F.T."/>
            <person name="Oboh E.C."/>
            <person name="Odujinrin O."/>
            <person name="Ogunsan O."/>
            <person name="O'Neill K."/>
            <person name="Oxlaj J.A."/>
            <person name="Patel A.K."/>
            <person name="Patel B.R."/>
            <person name="Pham Q."/>
            <person name="Porter J."/>
            <person name="Portes J."/>
            <person name="Prokopenko A."/>
            <person name="Quraishi M."/>
            <person name="Qureshi M."/>
            <person name="Rivera A."/>
            <person name="Rubalsky V."/>
            <person name="Saikali Y."/>
            <person name="Saqaf K."/>
            <person name="Saroya S.R."/>
            <person name="Seas A."/>
            <person name="Shadrick R.E."/>
            <person name="Sharda N."/>
            <person name="Sigindere M.T."/>
            <person name="Simbi V.G."/>
            <person name="Thuzar C."/>
            <person name="Tran K."/>
            <person name="Tran V.D."/>
            <person name="Trang W."/>
            <person name="Vaishnav N."/>
            <person name="Vuong K."/>
            <person name="Walker C."/>
            <person name="Wallace S.A."/>
            <person name="Warfield J.C."/>
            <person name="Wikina T."/>
            <person name="Wobbeking F.T."/>
            <person name="Worrent L.D."/>
            <person name="Yan T."/>
            <person name="Zehra A."/>
            <person name="Avazpour P."/>
            <person name="Kim F.M."/>
            <person name="Mason K."/>
            <person name="Nguyen D.A."/>
            <person name="Pettit S.M."/>
            <person name="Zhou O.J."/>
            <person name="Brissett D.L."/>
            <person name="Gualtieri C."/>
            <person name="Hufford T.M."/>
            <person name="Ko J.M."/>
            <person name="Novak J.K."/>
            <person name="Smith Z.M."/>
            <person name="Mayer-Bacon C."/>
            <person name="Erill I."/>
            <person name="Caruso S.M."/>
            <person name="Garlena R.A."/>
            <person name="Russell D.A."/>
            <person name="Pope W.H."/>
            <person name="Jacobs-Sera D."/>
            <person name="Hatfull G.F."/>
        </authorList>
    </citation>
    <scope>NUCLEOTIDE SEQUENCE [LARGE SCALE GENOMIC DNA]</scope>
</reference>
<feature type="transmembrane region" description="Helical" evidence="1">
    <location>
        <begin position="9"/>
        <end position="30"/>
    </location>
</feature>
<dbReference type="RefSeq" id="YP_010652045.1">
    <property type="nucleotide sequence ID" value="NC_070784.1"/>
</dbReference>
<protein>
    <submittedName>
        <fullName evidence="2">Membrane protein</fullName>
    </submittedName>
</protein>
<name>A0A8F2E754_9CAUD</name>
<dbReference type="GeneID" id="77927793"/>
<evidence type="ECO:0000313" key="3">
    <source>
        <dbReference type="Proteomes" id="UP000683399"/>
    </source>
</evidence>
<organism evidence="2 3">
    <name type="scientific">Streptomyces phage TunaTartare</name>
    <dbReference type="NCBI Taxonomy" id="2848887"/>
    <lineage>
        <taxon>Viruses</taxon>
        <taxon>Duplodnaviria</taxon>
        <taxon>Heunggongvirae</taxon>
        <taxon>Uroviricota</taxon>
        <taxon>Caudoviricetes</taxon>
        <taxon>Stanwilliamsviridae</taxon>
        <taxon>Loccivirinae</taxon>
        <taxon>Faustvirus</taxon>
        <taxon>Faustvirus tunatartare</taxon>
    </lineage>
</organism>
<dbReference type="EMBL" id="MW822145">
    <property type="protein sequence ID" value="QWT30088.1"/>
    <property type="molecule type" value="Genomic_DNA"/>
</dbReference>
<dbReference type="Proteomes" id="UP000683399">
    <property type="component" value="Segment"/>
</dbReference>
<keyword evidence="3" id="KW-1185">Reference proteome</keyword>
<accession>A0A8F2E754</accession>
<keyword evidence="1" id="KW-0472">Membrane</keyword>
<keyword evidence="1" id="KW-1133">Transmembrane helix</keyword>
<dbReference type="KEGG" id="vg:77927793"/>
<sequence>MLAILVKSVVYGLTGAAGAIVGFVIALWAFTNWG</sequence>
<evidence type="ECO:0000313" key="2">
    <source>
        <dbReference type="EMBL" id="QWT30088.1"/>
    </source>
</evidence>
<evidence type="ECO:0000256" key="1">
    <source>
        <dbReference type="SAM" id="Phobius"/>
    </source>
</evidence>
<gene>
    <name evidence="2" type="primary">226</name>
    <name evidence="2" type="ORF">SEA_TUNATARTARE_226</name>
</gene>